<dbReference type="Proteomes" id="UP000194999">
    <property type="component" value="Unassembled WGS sequence"/>
</dbReference>
<dbReference type="RefSeq" id="WP_094756181.1">
    <property type="nucleotide sequence ID" value="NZ_JOOY01000153.1"/>
</dbReference>
<comment type="caution">
    <text evidence="2">The sequence shown here is derived from an EMBL/GenBank/DDBJ whole genome shotgun (WGS) entry which is preliminary data.</text>
</comment>
<feature type="compositionally biased region" description="Polar residues" evidence="1">
    <location>
        <begin position="1"/>
        <end position="11"/>
    </location>
</feature>
<proteinExistence type="predicted"/>
<sequence>MSQKSTPTSAATPHEKPRALIKAGRGNLGGTCALMVLSEIAIEAGRPLILADGDVRNPGISLFRALYDKHGLPRPESEESGELKRWYTDAFSEALLRKASLAVDVGGGDRTLEEWASEDSLVDAADAMGLPITGLFMCGPQPGDIDYLLKLWSSGLFKPKRGIIVLNEWTVPAGHKPYNVLGPICLDPRLSNVPDMEVTFLRIPKLTCMAEVISSGLSFHDAAAGKAGLSGKPLDPMRRWQVGRWVEDIQRNITEAGIDEWLP</sequence>
<evidence type="ECO:0000313" key="3">
    <source>
        <dbReference type="Proteomes" id="UP000194999"/>
    </source>
</evidence>
<evidence type="ECO:0000313" key="2">
    <source>
        <dbReference type="EMBL" id="OUI97400.1"/>
    </source>
</evidence>
<name>A0A252AZ68_9PROT</name>
<accession>A0A252AZ68</accession>
<gene>
    <name evidence="2" type="ORF">HK15_03160</name>
</gene>
<evidence type="ECO:0000256" key="1">
    <source>
        <dbReference type="SAM" id="MobiDB-lite"/>
    </source>
</evidence>
<protein>
    <recommendedName>
        <fullName evidence="4">CobQ/CobB/MinD/ParA nucleotide binding domain-containing protein</fullName>
    </recommendedName>
</protein>
<reference evidence="2 3" key="1">
    <citation type="submission" date="2014-06" db="EMBL/GenBank/DDBJ databases">
        <authorList>
            <person name="Ju J."/>
            <person name="Zhang J."/>
        </authorList>
    </citation>
    <scope>NUCLEOTIDE SEQUENCE [LARGE SCALE GENOMIC DNA]</scope>
    <source>
        <strain evidence="2">DmW_048</strain>
    </source>
</reference>
<evidence type="ECO:0008006" key="4">
    <source>
        <dbReference type="Google" id="ProtNLM"/>
    </source>
</evidence>
<dbReference type="EMBL" id="JOOY01000153">
    <property type="protein sequence ID" value="OUI97400.1"/>
    <property type="molecule type" value="Genomic_DNA"/>
</dbReference>
<organism evidence="2 3">
    <name type="scientific">Acetobacter orientalis</name>
    <dbReference type="NCBI Taxonomy" id="146474"/>
    <lineage>
        <taxon>Bacteria</taxon>
        <taxon>Pseudomonadati</taxon>
        <taxon>Pseudomonadota</taxon>
        <taxon>Alphaproteobacteria</taxon>
        <taxon>Acetobacterales</taxon>
        <taxon>Acetobacteraceae</taxon>
        <taxon>Acetobacter</taxon>
    </lineage>
</organism>
<feature type="region of interest" description="Disordered" evidence="1">
    <location>
        <begin position="1"/>
        <end position="22"/>
    </location>
</feature>
<dbReference type="AlphaFoldDB" id="A0A252AZ68"/>